<dbReference type="InterPro" id="IPR003018">
    <property type="entry name" value="GAF"/>
</dbReference>
<reference evidence="6" key="1">
    <citation type="journal article" date="2019" name="Int. J. Syst. Evol. Microbiol.">
        <title>The Global Catalogue of Microorganisms (GCM) 10K type strain sequencing project: providing services to taxonomists for standard genome sequencing and annotation.</title>
        <authorList>
            <consortium name="The Broad Institute Genomics Platform"/>
            <consortium name="The Broad Institute Genome Sequencing Center for Infectious Disease"/>
            <person name="Wu L."/>
            <person name="Ma J."/>
        </authorList>
    </citation>
    <scope>NUCLEOTIDE SEQUENCE [LARGE SCALE GENOMIC DNA]</scope>
    <source>
        <strain evidence="6">JCM 17906</strain>
    </source>
</reference>
<dbReference type="SMART" id="SM00065">
    <property type="entry name" value="GAF"/>
    <property type="match status" value="1"/>
</dbReference>
<keyword evidence="1" id="KW-0805">Transcription regulation</keyword>
<evidence type="ECO:0000256" key="1">
    <source>
        <dbReference type="ARBA" id="ARBA00023015"/>
    </source>
</evidence>
<dbReference type="PANTHER" id="PTHR44688:SF16">
    <property type="entry name" value="DNA-BINDING TRANSCRIPTIONAL ACTIVATOR DEVR_DOSR"/>
    <property type="match status" value="1"/>
</dbReference>
<dbReference type="SUPFAM" id="SSF46894">
    <property type="entry name" value="C-terminal effector domain of the bipartite response regulators"/>
    <property type="match status" value="1"/>
</dbReference>
<dbReference type="InterPro" id="IPR016032">
    <property type="entry name" value="Sig_transdc_resp-reg_C-effctor"/>
</dbReference>
<comment type="caution">
    <text evidence="5">The sequence shown here is derived from an EMBL/GenBank/DDBJ whole genome shotgun (WGS) entry which is preliminary data.</text>
</comment>
<dbReference type="InterPro" id="IPR036388">
    <property type="entry name" value="WH-like_DNA-bd_sf"/>
</dbReference>
<dbReference type="PROSITE" id="PS50043">
    <property type="entry name" value="HTH_LUXR_2"/>
    <property type="match status" value="1"/>
</dbReference>
<sequence length="229" mass="24262">MNAVHAVAGRLAATRSEAELRAAYLRHVGSLVGAEVHSIYLHGPDGRPVSVDAAGIPERVLQRYEEIGRAEDPVLGLMVAEHVPVSALDLLGEQGWHSSALYDHVMGPAGLEHYIVAPLLGGGRIVGTLGFCRHASAAPFGAADVRHAGALAHHVSALVAGLQGRPAAVPLTDRDREIVALVARGLTNAEIGHRLHISPNTVKQTLKRIFARLGVRSRAELVARAYPMT</sequence>
<evidence type="ECO:0000259" key="4">
    <source>
        <dbReference type="PROSITE" id="PS50043"/>
    </source>
</evidence>
<evidence type="ECO:0000256" key="2">
    <source>
        <dbReference type="ARBA" id="ARBA00023125"/>
    </source>
</evidence>
<evidence type="ECO:0000256" key="3">
    <source>
        <dbReference type="ARBA" id="ARBA00023163"/>
    </source>
</evidence>
<dbReference type="PRINTS" id="PR00038">
    <property type="entry name" value="HTHLUXR"/>
</dbReference>
<name>A0ABP8RSY8_9PSEU</name>
<keyword evidence="3" id="KW-0804">Transcription</keyword>
<keyword evidence="2" id="KW-0238">DNA-binding</keyword>
<dbReference type="InterPro" id="IPR029016">
    <property type="entry name" value="GAF-like_dom_sf"/>
</dbReference>
<dbReference type="PANTHER" id="PTHR44688">
    <property type="entry name" value="DNA-BINDING TRANSCRIPTIONAL ACTIVATOR DEVR_DOSR"/>
    <property type="match status" value="1"/>
</dbReference>
<dbReference type="CDD" id="cd06170">
    <property type="entry name" value="LuxR_C_like"/>
    <property type="match status" value="1"/>
</dbReference>
<protein>
    <recommendedName>
        <fullName evidence="4">HTH luxR-type domain-containing protein</fullName>
    </recommendedName>
</protein>
<keyword evidence="6" id="KW-1185">Reference proteome</keyword>
<feature type="domain" description="HTH luxR-type" evidence="4">
    <location>
        <begin position="164"/>
        <end position="229"/>
    </location>
</feature>
<dbReference type="Pfam" id="PF00196">
    <property type="entry name" value="GerE"/>
    <property type="match status" value="1"/>
</dbReference>
<evidence type="ECO:0000313" key="6">
    <source>
        <dbReference type="Proteomes" id="UP001501598"/>
    </source>
</evidence>
<dbReference type="Pfam" id="PF01590">
    <property type="entry name" value="GAF"/>
    <property type="match status" value="1"/>
</dbReference>
<evidence type="ECO:0000313" key="5">
    <source>
        <dbReference type="EMBL" id="GAA4547910.1"/>
    </source>
</evidence>
<dbReference type="RefSeq" id="WP_345418640.1">
    <property type="nucleotide sequence ID" value="NZ_BAABGT010000038.1"/>
</dbReference>
<accession>A0ABP8RSY8</accession>
<organism evidence="5 6">
    <name type="scientific">Pseudonocardia xishanensis</name>
    <dbReference type="NCBI Taxonomy" id="630995"/>
    <lineage>
        <taxon>Bacteria</taxon>
        <taxon>Bacillati</taxon>
        <taxon>Actinomycetota</taxon>
        <taxon>Actinomycetes</taxon>
        <taxon>Pseudonocardiales</taxon>
        <taxon>Pseudonocardiaceae</taxon>
        <taxon>Pseudonocardia</taxon>
    </lineage>
</organism>
<dbReference type="Gene3D" id="3.30.450.40">
    <property type="match status" value="1"/>
</dbReference>
<dbReference type="SMART" id="SM00421">
    <property type="entry name" value="HTH_LUXR"/>
    <property type="match status" value="1"/>
</dbReference>
<dbReference type="Proteomes" id="UP001501598">
    <property type="component" value="Unassembled WGS sequence"/>
</dbReference>
<dbReference type="EMBL" id="BAABGT010000038">
    <property type="protein sequence ID" value="GAA4547910.1"/>
    <property type="molecule type" value="Genomic_DNA"/>
</dbReference>
<proteinExistence type="predicted"/>
<dbReference type="SUPFAM" id="SSF55781">
    <property type="entry name" value="GAF domain-like"/>
    <property type="match status" value="1"/>
</dbReference>
<dbReference type="Gene3D" id="1.10.10.10">
    <property type="entry name" value="Winged helix-like DNA-binding domain superfamily/Winged helix DNA-binding domain"/>
    <property type="match status" value="1"/>
</dbReference>
<dbReference type="InterPro" id="IPR000792">
    <property type="entry name" value="Tscrpt_reg_LuxR_C"/>
</dbReference>
<gene>
    <name evidence="5" type="ORF">GCM10023175_33110</name>
</gene>